<gene>
    <name evidence="2" type="ORF">CkaCkLH20_04739</name>
</gene>
<evidence type="ECO:0000313" key="2">
    <source>
        <dbReference type="EMBL" id="KAF9877604.1"/>
    </source>
</evidence>
<dbReference type="GeneID" id="62160532"/>
<evidence type="ECO:0000313" key="3">
    <source>
        <dbReference type="Proteomes" id="UP000781932"/>
    </source>
</evidence>
<accession>A0A9P6LIS9</accession>
<feature type="compositionally biased region" description="Low complexity" evidence="1">
    <location>
        <begin position="228"/>
        <end position="242"/>
    </location>
</feature>
<feature type="region of interest" description="Disordered" evidence="1">
    <location>
        <begin position="1"/>
        <end position="54"/>
    </location>
</feature>
<protein>
    <submittedName>
        <fullName evidence="2">Uncharacterized protein</fullName>
    </submittedName>
</protein>
<keyword evidence="3" id="KW-1185">Reference proteome</keyword>
<dbReference type="EMBL" id="JAATWM020000013">
    <property type="protein sequence ID" value="KAF9877604.1"/>
    <property type="molecule type" value="Genomic_DNA"/>
</dbReference>
<reference evidence="2" key="1">
    <citation type="submission" date="2020-03" db="EMBL/GenBank/DDBJ databases">
        <authorList>
            <person name="He L."/>
        </authorList>
    </citation>
    <scope>NUCLEOTIDE SEQUENCE</scope>
    <source>
        <strain evidence="2">CkLH20</strain>
    </source>
</reference>
<organism evidence="2 3">
    <name type="scientific">Colletotrichum karsti</name>
    <dbReference type="NCBI Taxonomy" id="1095194"/>
    <lineage>
        <taxon>Eukaryota</taxon>
        <taxon>Fungi</taxon>
        <taxon>Dikarya</taxon>
        <taxon>Ascomycota</taxon>
        <taxon>Pezizomycotina</taxon>
        <taxon>Sordariomycetes</taxon>
        <taxon>Hypocreomycetidae</taxon>
        <taxon>Glomerellales</taxon>
        <taxon>Glomerellaceae</taxon>
        <taxon>Colletotrichum</taxon>
        <taxon>Colletotrichum boninense species complex</taxon>
    </lineage>
</organism>
<dbReference type="RefSeq" id="XP_038747065.1">
    <property type="nucleotide sequence ID" value="XM_038887458.1"/>
</dbReference>
<comment type="caution">
    <text evidence="2">The sequence shown here is derived from an EMBL/GenBank/DDBJ whole genome shotgun (WGS) entry which is preliminary data.</text>
</comment>
<feature type="compositionally biased region" description="Basic and acidic residues" evidence="1">
    <location>
        <begin position="1"/>
        <end position="10"/>
    </location>
</feature>
<feature type="compositionally biased region" description="Polar residues" evidence="1">
    <location>
        <begin position="252"/>
        <end position="263"/>
    </location>
</feature>
<dbReference type="Proteomes" id="UP000781932">
    <property type="component" value="Unassembled WGS sequence"/>
</dbReference>
<feature type="region of interest" description="Disordered" evidence="1">
    <location>
        <begin position="104"/>
        <end position="263"/>
    </location>
</feature>
<feature type="compositionally biased region" description="Basic and acidic residues" evidence="1">
    <location>
        <begin position="39"/>
        <end position="52"/>
    </location>
</feature>
<feature type="compositionally biased region" description="Basic and acidic residues" evidence="1">
    <location>
        <begin position="167"/>
        <end position="206"/>
    </location>
</feature>
<evidence type="ECO:0000256" key="1">
    <source>
        <dbReference type="SAM" id="MobiDB-lite"/>
    </source>
</evidence>
<feature type="compositionally biased region" description="Basic and acidic residues" evidence="1">
    <location>
        <begin position="104"/>
        <end position="132"/>
    </location>
</feature>
<dbReference type="AlphaFoldDB" id="A0A9P6LIS9"/>
<reference evidence="2" key="2">
    <citation type="submission" date="2020-11" db="EMBL/GenBank/DDBJ databases">
        <title>Whole genome sequencing of Colletotrichum sp.</title>
        <authorList>
            <person name="Li H."/>
        </authorList>
    </citation>
    <scope>NUCLEOTIDE SEQUENCE</scope>
    <source>
        <strain evidence="2">CkLH20</strain>
    </source>
</reference>
<feature type="compositionally biased region" description="Low complexity" evidence="1">
    <location>
        <begin position="208"/>
        <end position="217"/>
    </location>
</feature>
<dbReference type="OrthoDB" id="4846309at2759"/>
<sequence length="304" mass="34681">MSANRKEYRSSNRVSFHEPVSNVSVRGHRRQASDSGVGSDHDSYDASPDRSKQALYDLQKTHSSLKDEHAKLQEAFRNLTARFKAIENTNEVLEDDKKKLAAEKRTLREENQKLRDDLHKARSNQTRDRDVKMTGAIPAQPPSPKEKIQRSASKARRSESKAPGSRSSEDREREERKERKERKEREKRHEEDKLRLKGRFELKDSTDDGSVSSGSSTRKSYIEPYGPSAPRSTAAATTTSMPERPRRKRADSSFTSSRPQVNLNVTTYDDSAAYDNGTYLAEDGNYYPYPLQAVQAEPPRGRQY</sequence>
<proteinExistence type="predicted"/>
<name>A0A9P6LIS9_9PEZI</name>